<sequence length="68" mass="7849">MSCILSCANYELAFIDIIRKNSKAAYVSIFPSLLNNSDLFTNWYTKQGFGSRPIECSWNHDTMRNTHL</sequence>
<keyword evidence="4" id="KW-1185">Reference proteome</keyword>
<gene>
    <name evidence="1" type="ORF">POVWA1_056080</name>
    <name evidence="2" type="ORF">POVWA2_054650</name>
</gene>
<evidence type="ECO:0000313" key="1">
    <source>
        <dbReference type="EMBL" id="SBT47627.1"/>
    </source>
</evidence>
<dbReference type="AlphaFoldDB" id="A0A1A8ZUR0"/>
<reference evidence="1" key="1">
    <citation type="submission" date="2016-05" db="EMBL/GenBank/DDBJ databases">
        <authorList>
            <person name="Lavstsen T."/>
            <person name="Jespersen J.S."/>
        </authorList>
    </citation>
    <scope>NUCLEOTIDE SEQUENCE [LARGE SCALE GENOMIC DNA]</scope>
</reference>
<name>A0A1A8ZUR0_PLAOA</name>
<reference evidence="3 4" key="2">
    <citation type="submission" date="2016-05" db="EMBL/GenBank/DDBJ databases">
        <authorList>
            <person name="Naeem Raeece"/>
        </authorList>
    </citation>
    <scope>NUCLEOTIDE SEQUENCE [LARGE SCALE GENOMIC DNA]</scope>
</reference>
<evidence type="ECO:0000313" key="3">
    <source>
        <dbReference type="Proteomes" id="UP000078550"/>
    </source>
</evidence>
<accession>A0A1A8ZUR0</accession>
<organism evidence="1 4">
    <name type="scientific">Plasmodium ovale wallikeri</name>
    <dbReference type="NCBI Taxonomy" id="864142"/>
    <lineage>
        <taxon>Eukaryota</taxon>
        <taxon>Sar</taxon>
        <taxon>Alveolata</taxon>
        <taxon>Apicomplexa</taxon>
        <taxon>Aconoidasida</taxon>
        <taxon>Haemosporida</taxon>
        <taxon>Plasmodiidae</taxon>
        <taxon>Plasmodium</taxon>
        <taxon>Plasmodium (Plasmodium)</taxon>
    </lineage>
</organism>
<protein>
    <submittedName>
        <fullName evidence="1">Uncharacterized protein</fullName>
    </submittedName>
</protein>
<evidence type="ECO:0000313" key="4">
    <source>
        <dbReference type="Proteomes" id="UP000078555"/>
    </source>
</evidence>
<evidence type="ECO:0000313" key="2">
    <source>
        <dbReference type="EMBL" id="SBT47713.1"/>
    </source>
</evidence>
<dbReference type="Proteomes" id="UP000078555">
    <property type="component" value="Unassembled WGS sequence"/>
</dbReference>
<dbReference type="EMBL" id="FLRE01000188">
    <property type="protein sequence ID" value="SBT47713.1"/>
    <property type="molecule type" value="Genomic_DNA"/>
</dbReference>
<proteinExistence type="predicted"/>
<dbReference type="EMBL" id="FLRD01000147">
    <property type="protein sequence ID" value="SBT47627.1"/>
    <property type="molecule type" value="Genomic_DNA"/>
</dbReference>
<dbReference type="Proteomes" id="UP000078550">
    <property type="component" value="Unassembled WGS sequence"/>
</dbReference>